<keyword evidence="7" id="KW-0418">Kinase</keyword>
<dbReference type="Gene3D" id="2.60.120.260">
    <property type="entry name" value="Galactose-binding domain-like"/>
    <property type="match status" value="1"/>
</dbReference>
<keyword evidence="9" id="KW-0902">Two-component regulatory system</keyword>
<dbReference type="InterPro" id="IPR011623">
    <property type="entry name" value="7TMR_DISM_rcpt_extracell_dom1"/>
</dbReference>
<feature type="transmembrane region" description="Helical" evidence="12">
    <location>
        <begin position="318"/>
        <end position="337"/>
    </location>
</feature>
<evidence type="ECO:0000256" key="11">
    <source>
        <dbReference type="PROSITE-ProRule" id="PRU00169"/>
    </source>
</evidence>
<evidence type="ECO:0000313" key="16">
    <source>
        <dbReference type="Proteomes" id="UP000640274"/>
    </source>
</evidence>
<keyword evidence="8" id="KW-0067">ATP-binding</keyword>
<accession>A0A934J235</accession>
<comment type="caution">
    <text evidence="15">The sequence shown here is derived from an EMBL/GenBank/DDBJ whole genome shotgun (WGS) entry which is preliminary data.</text>
</comment>
<keyword evidence="4 11" id="KW-0597">Phosphoprotein</keyword>
<dbReference type="GO" id="GO:0016020">
    <property type="term" value="C:membrane"/>
    <property type="evidence" value="ECO:0007669"/>
    <property type="project" value="InterPro"/>
</dbReference>
<dbReference type="InterPro" id="IPR003661">
    <property type="entry name" value="HisK_dim/P_dom"/>
</dbReference>
<dbReference type="InterPro" id="IPR001789">
    <property type="entry name" value="Sig_transdc_resp-reg_receiver"/>
</dbReference>
<dbReference type="PRINTS" id="PR00344">
    <property type="entry name" value="BCTRLSENSOR"/>
</dbReference>
<keyword evidence="12" id="KW-0472">Membrane</keyword>
<evidence type="ECO:0000256" key="5">
    <source>
        <dbReference type="ARBA" id="ARBA00022679"/>
    </source>
</evidence>
<proteinExistence type="inferred from homology"/>
<name>A0A934J235_9BACL</name>
<feature type="transmembrane region" description="Helical" evidence="12">
    <location>
        <begin position="284"/>
        <end position="306"/>
    </location>
</feature>
<dbReference type="SUPFAM" id="SSF49785">
    <property type="entry name" value="Galactose-binding domain-like"/>
    <property type="match status" value="1"/>
</dbReference>
<feature type="transmembrane region" description="Helical" evidence="12">
    <location>
        <begin position="218"/>
        <end position="240"/>
    </location>
</feature>
<dbReference type="Pfam" id="PF00072">
    <property type="entry name" value="Response_reg"/>
    <property type="match status" value="1"/>
</dbReference>
<feature type="transmembrane region" description="Helical" evidence="12">
    <location>
        <begin position="343"/>
        <end position="360"/>
    </location>
</feature>
<dbReference type="GO" id="GO:0005524">
    <property type="term" value="F:ATP binding"/>
    <property type="evidence" value="ECO:0007669"/>
    <property type="project" value="UniProtKB-KW"/>
</dbReference>
<keyword evidence="5" id="KW-0808">Transferase</keyword>
<evidence type="ECO:0000256" key="3">
    <source>
        <dbReference type="ARBA" id="ARBA00012438"/>
    </source>
</evidence>
<dbReference type="Gene3D" id="3.30.565.10">
    <property type="entry name" value="Histidine kinase-like ATPase, C-terminal domain"/>
    <property type="match status" value="2"/>
</dbReference>
<dbReference type="GO" id="GO:0000155">
    <property type="term" value="F:phosphorelay sensor kinase activity"/>
    <property type="evidence" value="ECO:0007669"/>
    <property type="project" value="InterPro"/>
</dbReference>
<dbReference type="PROSITE" id="PS50109">
    <property type="entry name" value="HIS_KIN"/>
    <property type="match status" value="2"/>
</dbReference>
<dbReference type="InterPro" id="IPR036890">
    <property type="entry name" value="HATPase_C_sf"/>
</dbReference>
<dbReference type="Pfam" id="PF00512">
    <property type="entry name" value="HisKA"/>
    <property type="match status" value="1"/>
</dbReference>
<evidence type="ECO:0000256" key="6">
    <source>
        <dbReference type="ARBA" id="ARBA00022741"/>
    </source>
</evidence>
<gene>
    <name evidence="15" type="ORF">JFN88_02235</name>
</gene>
<feature type="transmembrane region" description="Helical" evidence="12">
    <location>
        <begin position="372"/>
        <end position="393"/>
    </location>
</feature>
<protein>
    <recommendedName>
        <fullName evidence="10">Circadian input-output histidine kinase CikA</fullName>
        <ecNumber evidence="3">2.7.13.3</ecNumber>
    </recommendedName>
</protein>
<evidence type="ECO:0000256" key="4">
    <source>
        <dbReference type="ARBA" id="ARBA00022553"/>
    </source>
</evidence>
<dbReference type="SUPFAM" id="SSF47384">
    <property type="entry name" value="Homodimeric domain of signal transducing histidine kinase"/>
    <property type="match status" value="1"/>
</dbReference>
<dbReference type="EC" id="2.7.13.3" evidence="3"/>
<dbReference type="Pfam" id="PF07695">
    <property type="entry name" value="7TMR-DISM_7TM"/>
    <property type="match status" value="1"/>
</dbReference>
<dbReference type="Gene3D" id="3.40.50.2300">
    <property type="match status" value="1"/>
</dbReference>
<feature type="domain" description="Response regulatory" evidence="14">
    <location>
        <begin position="719"/>
        <end position="835"/>
    </location>
</feature>
<dbReference type="FunFam" id="3.30.565.10:FF:000010">
    <property type="entry name" value="Sensor histidine kinase RcsC"/>
    <property type="match status" value="1"/>
</dbReference>
<evidence type="ECO:0000256" key="9">
    <source>
        <dbReference type="ARBA" id="ARBA00023012"/>
    </source>
</evidence>
<evidence type="ECO:0000259" key="14">
    <source>
        <dbReference type="PROSITE" id="PS50110"/>
    </source>
</evidence>
<reference evidence="15" key="1">
    <citation type="submission" date="2020-12" db="EMBL/GenBank/DDBJ databases">
        <authorList>
            <person name="Huq M.A."/>
        </authorList>
    </citation>
    <scope>NUCLEOTIDE SEQUENCE</scope>
    <source>
        <strain evidence="15">MAHUQ-46</strain>
    </source>
</reference>
<dbReference type="SUPFAM" id="SSF52172">
    <property type="entry name" value="CheY-like"/>
    <property type="match status" value="1"/>
</dbReference>
<dbReference type="EMBL" id="JAELUP010000005">
    <property type="protein sequence ID" value="MBJ6360139.1"/>
    <property type="molecule type" value="Genomic_DNA"/>
</dbReference>
<evidence type="ECO:0000259" key="13">
    <source>
        <dbReference type="PROSITE" id="PS50109"/>
    </source>
</evidence>
<evidence type="ECO:0000256" key="1">
    <source>
        <dbReference type="ARBA" id="ARBA00000085"/>
    </source>
</evidence>
<dbReference type="SMART" id="SM00387">
    <property type="entry name" value="HATPase_c"/>
    <property type="match status" value="2"/>
</dbReference>
<dbReference type="PROSITE" id="PS50110">
    <property type="entry name" value="RESPONSE_REGULATORY"/>
    <property type="match status" value="1"/>
</dbReference>
<dbReference type="InterPro" id="IPR004358">
    <property type="entry name" value="Sig_transdc_His_kin-like_C"/>
</dbReference>
<dbReference type="Gene3D" id="1.10.287.130">
    <property type="match status" value="1"/>
</dbReference>
<keyword evidence="12" id="KW-1133">Transmembrane helix</keyword>
<dbReference type="InterPro" id="IPR005467">
    <property type="entry name" value="His_kinase_dom"/>
</dbReference>
<evidence type="ECO:0000256" key="2">
    <source>
        <dbReference type="ARBA" id="ARBA00006402"/>
    </source>
</evidence>
<comment type="catalytic activity">
    <reaction evidence="1">
        <text>ATP + protein L-histidine = ADP + protein N-phospho-L-histidine.</text>
        <dbReference type="EC" id="2.7.13.3"/>
    </reaction>
</comment>
<dbReference type="InterPro" id="IPR008979">
    <property type="entry name" value="Galactose-bd-like_sf"/>
</dbReference>
<dbReference type="InterPro" id="IPR036097">
    <property type="entry name" value="HisK_dim/P_sf"/>
</dbReference>
<sequence>MIKYPLNRYFSLKQLIFFILFLSLLLGLRLLWLNANAIPDQPLATQGILDLRNWDFERNRTIYLNGEWEFYPNQFISHQDTQGNQMIAPSHIQVPGDWRSGFSEIKDSPYGYGTYRLRILVGKEQTQPYGFWIQKVEAASQVEINGLPEPSFGVLAKQEADYDPKAVSYTATYIAGDHKVIELLVRAANFDNPVRGGITSSIRFGLQGAIDNQRMYSLGFQLIAFFILLLHGLYAGMLFFFNPKQKLFIVFLLMLFTVSIAIVADNDSILLLWLPINYTWGFKIRLLSYLWISYSMIELTRSFFAVGKPVLPFQVYRIALYIYSFVVLVAPIDFVLYTASVGNIFILLYLPPILGVVYLIGKMIFKNQQDAVYLFAAATGILSNVMWGIYVYSNPADNTYYPVDIIASIIGFSAYWFKQYFRKSKENARLNEQLQQSDKLKDEFLENTSHELRTPLHGIINIAQTIVANEKQSLNEKSFKDLELLVTIGRRMSFLVNNLLDTVKLQDQKIRLQQEPVRIQSAASGVIDMLAFLTSGKPIKLQMNINETFPLVYADEKRLVQILFNLLHNAIKFTDAGKIVITAEARGDQAVIHVSDTGSGINADTRERVFNRYEQGDIRTNNGGLGLGLSICKQLVELHEGELTVASAPGKGSVFSFTLPLAHAAQTEGSAEAAAASDSEKVAMENIPSLDVHQDIATLSDMWTALQDSNSTAYSGKLNILAVDDDPVNLKVLLSILSSDQYHIQTAMSGAEAVSLLVSRRWDLLICDVMMPHMSGYELTRIVRERFKISELPILLLTARSQPEDIYAGFLSGANDYVVKPVDALELRYRVWSLTALRQSVNDSLRMEAAYLQAQIQPHFLFNTLNSIMALSTIDPEKMRKLGEAFTSYLRISFNFMNAERLVPLSHELELVRAYLYIEEERFGERLHIEWDIGRNITLMLPPLTIQPLVENAVRHGLLRRSAGGTLIIRITDRGGDTLFEVIDNGTGIEQPLVKQLLDNSHRGKGGIGLSNTNRRLVQLYGQGLIIHSKPGEGTTVSFTIPKPASSLTGTGKTPFA</sequence>
<feature type="domain" description="Histidine kinase" evidence="13">
    <location>
        <begin position="946"/>
        <end position="1045"/>
    </location>
</feature>
<dbReference type="AlphaFoldDB" id="A0A934J235"/>
<dbReference type="InterPro" id="IPR011006">
    <property type="entry name" value="CheY-like_superfamily"/>
</dbReference>
<dbReference type="SUPFAM" id="SSF55874">
    <property type="entry name" value="ATPase domain of HSP90 chaperone/DNA topoisomerase II/histidine kinase"/>
    <property type="match status" value="2"/>
</dbReference>
<comment type="similarity">
    <text evidence="2">In the N-terminal section; belongs to the phytochrome family.</text>
</comment>
<dbReference type="Pfam" id="PF02518">
    <property type="entry name" value="HATPase_c"/>
    <property type="match status" value="2"/>
</dbReference>
<dbReference type="PANTHER" id="PTHR43547:SF2">
    <property type="entry name" value="HYBRID SIGNAL TRANSDUCTION HISTIDINE KINASE C"/>
    <property type="match status" value="1"/>
</dbReference>
<dbReference type="PANTHER" id="PTHR43547">
    <property type="entry name" value="TWO-COMPONENT HISTIDINE KINASE"/>
    <property type="match status" value="1"/>
</dbReference>
<keyword evidence="6" id="KW-0547">Nucleotide-binding</keyword>
<keyword evidence="12" id="KW-0812">Transmembrane</keyword>
<dbReference type="SMART" id="SM00448">
    <property type="entry name" value="REC"/>
    <property type="match status" value="1"/>
</dbReference>
<dbReference type="RefSeq" id="WP_199017666.1">
    <property type="nucleotide sequence ID" value="NZ_JAELUP010000005.1"/>
</dbReference>
<dbReference type="CDD" id="cd16922">
    <property type="entry name" value="HATPase_EvgS-ArcB-TorS-like"/>
    <property type="match status" value="1"/>
</dbReference>
<evidence type="ECO:0000256" key="10">
    <source>
        <dbReference type="ARBA" id="ARBA00074306"/>
    </source>
</evidence>
<evidence type="ECO:0000256" key="12">
    <source>
        <dbReference type="SAM" id="Phobius"/>
    </source>
</evidence>
<keyword evidence="16" id="KW-1185">Reference proteome</keyword>
<evidence type="ECO:0000256" key="7">
    <source>
        <dbReference type="ARBA" id="ARBA00022777"/>
    </source>
</evidence>
<feature type="transmembrane region" description="Helical" evidence="12">
    <location>
        <begin position="399"/>
        <end position="417"/>
    </location>
</feature>
<dbReference type="InterPro" id="IPR010559">
    <property type="entry name" value="Sig_transdc_His_kin_internal"/>
</dbReference>
<dbReference type="Proteomes" id="UP000640274">
    <property type="component" value="Unassembled WGS sequence"/>
</dbReference>
<feature type="transmembrane region" description="Helical" evidence="12">
    <location>
        <begin position="247"/>
        <end position="264"/>
    </location>
</feature>
<evidence type="ECO:0000256" key="8">
    <source>
        <dbReference type="ARBA" id="ARBA00022840"/>
    </source>
</evidence>
<dbReference type="SMART" id="SM00388">
    <property type="entry name" value="HisKA"/>
    <property type="match status" value="1"/>
</dbReference>
<dbReference type="CDD" id="cd00082">
    <property type="entry name" value="HisKA"/>
    <property type="match status" value="1"/>
</dbReference>
<dbReference type="Pfam" id="PF06580">
    <property type="entry name" value="His_kinase"/>
    <property type="match status" value="1"/>
</dbReference>
<dbReference type="CDD" id="cd17574">
    <property type="entry name" value="REC_OmpR"/>
    <property type="match status" value="1"/>
</dbReference>
<evidence type="ECO:0000313" key="15">
    <source>
        <dbReference type="EMBL" id="MBJ6360139.1"/>
    </source>
</evidence>
<feature type="modified residue" description="4-aspartylphosphate" evidence="11">
    <location>
        <position position="768"/>
    </location>
</feature>
<dbReference type="InterPro" id="IPR003594">
    <property type="entry name" value="HATPase_dom"/>
</dbReference>
<feature type="domain" description="Histidine kinase" evidence="13">
    <location>
        <begin position="447"/>
        <end position="663"/>
    </location>
</feature>
<organism evidence="15 16">
    <name type="scientific">Paenibacillus roseus</name>
    <dbReference type="NCBI Taxonomy" id="2798579"/>
    <lineage>
        <taxon>Bacteria</taxon>
        <taxon>Bacillati</taxon>
        <taxon>Bacillota</taxon>
        <taxon>Bacilli</taxon>
        <taxon>Bacillales</taxon>
        <taxon>Paenibacillaceae</taxon>
        <taxon>Paenibacillus</taxon>
    </lineage>
</organism>